<gene>
    <name evidence="10" type="primary">murG</name>
    <name evidence="13" type="ORF">D9X91_12075</name>
</gene>
<feature type="binding site" evidence="10">
    <location>
        <begin position="17"/>
        <end position="19"/>
    </location>
    <ligand>
        <name>UDP-N-acetyl-alpha-D-glucosamine</name>
        <dbReference type="ChEBI" id="CHEBI:57705"/>
    </ligand>
</feature>
<accession>A0A3L7JZW0</accession>
<dbReference type="Proteomes" id="UP000276770">
    <property type="component" value="Unassembled WGS sequence"/>
</dbReference>
<evidence type="ECO:0000256" key="8">
    <source>
        <dbReference type="ARBA" id="ARBA00023306"/>
    </source>
</evidence>
<dbReference type="PANTHER" id="PTHR21015">
    <property type="entry name" value="UDP-N-ACETYLGLUCOSAMINE--N-ACETYLMURAMYL-(PENTAPEPTIDE) PYROPHOSPHORYL-UNDECAPRENOL N-ACETYLGLUCOSAMINE TRANSFERASE 1"/>
    <property type="match status" value="1"/>
</dbReference>
<dbReference type="GO" id="GO:0050511">
    <property type="term" value="F:undecaprenyldiphospho-muramoylpentapeptide beta-N-acetylglucosaminyltransferase activity"/>
    <property type="evidence" value="ECO:0007669"/>
    <property type="project" value="UniProtKB-UniRule"/>
</dbReference>
<dbReference type="Gene3D" id="3.40.50.2000">
    <property type="entry name" value="Glycogen Phosphorylase B"/>
    <property type="match status" value="2"/>
</dbReference>
<proteinExistence type="inferred from homology"/>
<feature type="binding site" evidence="10">
    <location>
        <position position="202"/>
    </location>
    <ligand>
        <name>UDP-N-acetyl-alpha-D-glucosamine</name>
        <dbReference type="ChEBI" id="CHEBI:57705"/>
    </ligand>
</feature>
<evidence type="ECO:0000256" key="3">
    <source>
        <dbReference type="ARBA" id="ARBA00022676"/>
    </source>
</evidence>
<dbReference type="HAMAP" id="MF_00033">
    <property type="entry name" value="MurG"/>
    <property type="match status" value="1"/>
</dbReference>
<evidence type="ECO:0000256" key="10">
    <source>
        <dbReference type="HAMAP-Rule" id="MF_00033"/>
    </source>
</evidence>
<feature type="domain" description="Glycosyltransferase family 28 N-terminal" evidence="11">
    <location>
        <begin position="10"/>
        <end position="149"/>
    </location>
</feature>
<evidence type="ECO:0000256" key="2">
    <source>
        <dbReference type="ARBA" id="ARBA00022618"/>
    </source>
</evidence>
<dbReference type="Pfam" id="PF03033">
    <property type="entry name" value="Glyco_transf_28"/>
    <property type="match status" value="1"/>
</dbReference>
<dbReference type="CDD" id="cd03785">
    <property type="entry name" value="GT28_MurG"/>
    <property type="match status" value="1"/>
</dbReference>
<evidence type="ECO:0000256" key="6">
    <source>
        <dbReference type="ARBA" id="ARBA00022984"/>
    </source>
</evidence>
<dbReference type="InterPro" id="IPR007235">
    <property type="entry name" value="Glyco_trans_28_C"/>
</dbReference>
<sequence>MIISKENKHFMFTGGGSAGHVSVNTALIPYFQQKGWKTSYIGSKEGIEKEIILERFSNVPYFSISSGKLRRYFSWKNVKDPFLVAKGILEAYRILQKNKPAAVFSKGGFVTVPVAIAAKLRGVPLIIHESDLTPGLANKIAAPFASSIFTTFPETAKLLPGDKTTHCGAIVRKELFNGNPDKGYRLCQFEKHKDVLLVMGGSLGAKRINDAVRSALPSLLPSFNIIHLCGKGNIDRTFTQKGYVQFEFVNKELPDLLAITSLVVSRAGSNSIFEFLALKKPMLLIPLSRKASRGDQIENAQSFVRQGFAQMMEEEDLTVDKFISCMKSIQVHKEKIIEKMGGLNVPSVEDMYEQIIRSAQK</sequence>
<keyword evidence="9 10" id="KW-0961">Cell wall biogenesis/degradation</keyword>
<dbReference type="Pfam" id="PF04101">
    <property type="entry name" value="Glyco_tran_28_C"/>
    <property type="match status" value="1"/>
</dbReference>
<dbReference type="SUPFAM" id="SSF53756">
    <property type="entry name" value="UDP-Glycosyltransferase/glycogen phosphorylase"/>
    <property type="match status" value="1"/>
</dbReference>
<comment type="pathway">
    <text evidence="10">Cell wall biogenesis; peptidoglycan biosynthesis.</text>
</comment>
<comment type="similarity">
    <text evidence="10">Belongs to the glycosyltransferase 28 family. MurG subfamily.</text>
</comment>
<dbReference type="GO" id="GO:0005886">
    <property type="term" value="C:plasma membrane"/>
    <property type="evidence" value="ECO:0007669"/>
    <property type="project" value="UniProtKB-SubCell"/>
</dbReference>
<evidence type="ECO:0000256" key="1">
    <source>
        <dbReference type="ARBA" id="ARBA00022475"/>
    </source>
</evidence>
<keyword evidence="1 10" id="KW-1003">Cell membrane</keyword>
<evidence type="ECO:0000256" key="7">
    <source>
        <dbReference type="ARBA" id="ARBA00023136"/>
    </source>
</evidence>
<evidence type="ECO:0000313" key="14">
    <source>
        <dbReference type="Proteomes" id="UP000276770"/>
    </source>
</evidence>
<keyword evidence="8 10" id="KW-0131">Cell cycle</keyword>
<comment type="caution">
    <text evidence="13">The sequence shown here is derived from an EMBL/GenBank/DDBJ whole genome shotgun (WGS) entry which is preliminary data.</text>
</comment>
<evidence type="ECO:0000256" key="4">
    <source>
        <dbReference type="ARBA" id="ARBA00022679"/>
    </source>
</evidence>
<keyword evidence="7 10" id="KW-0472">Membrane</keyword>
<dbReference type="GO" id="GO:0051301">
    <property type="term" value="P:cell division"/>
    <property type="evidence" value="ECO:0007669"/>
    <property type="project" value="UniProtKB-KW"/>
</dbReference>
<dbReference type="GO" id="GO:0051991">
    <property type="term" value="F:UDP-N-acetyl-D-glucosamine:N-acetylmuramoyl-L-alanyl-D-glutamyl-meso-2,6-diaminopimelyl-D-alanyl-D-alanine-diphosphoundecaprenol 4-beta-N-acetylglucosaminlytransferase activity"/>
    <property type="evidence" value="ECO:0007669"/>
    <property type="project" value="RHEA"/>
</dbReference>
<dbReference type="InterPro" id="IPR004276">
    <property type="entry name" value="GlycoTrans_28_N"/>
</dbReference>
<dbReference type="EC" id="2.4.1.227" evidence="10"/>
<name>A0A3L7JZW0_9BACI</name>
<keyword evidence="4 10" id="KW-0808">Transferase</keyword>
<dbReference type="EMBL" id="RCVZ01000007">
    <property type="protein sequence ID" value="RLQ95221.1"/>
    <property type="molecule type" value="Genomic_DNA"/>
</dbReference>
<comment type="function">
    <text evidence="10">Cell wall formation. Catalyzes the transfer of a GlcNAc subunit on undecaprenyl-pyrophosphoryl-MurNAc-pentapeptide (lipid intermediate I) to form undecaprenyl-pyrophosphoryl-MurNAc-(pentapeptide)GlcNAc (lipid intermediate II).</text>
</comment>
<comment type="subcellular location">
    <subcellularLocation>
        <location evidence="10">Cell membrane</location>
        <topology evidence="10">Peripheral membrane protein</topology>
        <orientation evidence="10">Cytoplasmic side</orientation>
    </subcellularLocation>
</comment>
<evidence type="ECO:0000256" key="9">
    <source>
        <dbReference type="ARBA" id="ARBA00023316"/>
    </source>
</evidence>
<keyword evidence="2 10" id="KW-0132">Cell division</keyword>
<dbReference type="UniPathway" id="UPA00219"/>
<protein>
    <recommendedName>
        <fullName evidence="10">UDP-N-acetylglucosamine--N-acetylmuramyl-(pentapeptide) pyrophosphoryl-undecaprenol N-acetylglucosamine transferase</fullName>
        <ecNumber evidence="10">2.4.1.227</ecNumber>
    </recommendedName>
    <alternativeName>
        <fullName evidence="10">Undecaprenyl-PP-MurNAc-pentapeptide-UDPGlcNAc GlcNAc transferase</fullName>
    </alternativeName>
</protein>
<evidence type="ECO:0000313" key="13">
    <source>
        <dbReference type="EMBL" id="RLQ95221.1"/>
    </source>
</evidence>
<comment type="catalytic activity">
    <reaction evidence="10">
        <text>di-trans,octa-cis-undecaprenyl diphospho-N-acetyl-alpha-D-muramoyl-L-alanyl-D-glutamyl-meso-2,6-diaminopimeloyl-D-alanyl-D-alanine + UDP-N-acetyl-alpha-D-glucosamine = di-trans,octa-cis-undecaprenyl diphospho-[N-acetyl-alpha-D-glucosaminyl-(1-&gt;4)]-N-acetyl-alpha-D-muramoyl-L-alanyl-D-glutamyl-meso-2,6-diaminopimeloyl-D-alanyl-D-alanine + UDP + H(+)</text>
        <dbReference type="Rhea" id="RHEA:31227"/>
        <dbReference type="ChEBI" id="CHEBI:15378"/>
        <dbReference type="ChEBI" id="CHEBI:57705"/>
        <dbReference type="ChEBI" id="CHEBI:58223"/>
        <dbReference type="ChEBI" id="CHEBI:61387"/>
        <dbReference type="ChEBI" id="CHEBI:61388"/>
        <dbReference type="EC" id="2.4.1.227"/>
    </reaction>
</comment>
<dbReference type="PANTHER" id="PTHR21015:SF27">
    <property type="entry name" value="UDP-N-ACETYLGLUCOSAMINE--N-ACETYLMURAMYL-(PENTAPEPTIDE) PYROPHOSPHORYL-UNDECAPRENOL N-ACETYLGLUCOSAMINE TRANSFERASE"/>
    <property type="match status" value="1"/>
</dbReference>
<keyword evidence="5 10" id="KW-0133">Cell shape</keyword>
<keyword evidence="3 10" id="KW-0328">Glycosyltransferase</keyword>
<dbReference type="OrthoDB" id="9808936at2"/>
<evidence type="ECO:0000259" key="11">
    <source>
        <dbReference type="Pfam" id="PF03033"/>
    </source>
</evidence>
<dbReference type="GO" id="GO:0008360">
    <property type="term" value="P:regulation of cell shape"/>
    <property type="evidence" value="ECO:0007669"/>
    <property type="project" value="UniProtKB-KW"/>
</dbReference>
<reference evidence="13 14" key="1">
    <citation type="submission" date="2018-10" db="EMBL/GenBank/DDBJ databases">
        <title>Falsibacillus sp. genome draft.</title>
        <authorList>
            <person name="Shi S."/>
        </authorList>
    </citation>
    <scope>NUCLEOTIDE SEQUENCE [LARGE SCALE GENOMIC DNA]</scope>
    <source>
        <strain evidence="13 14">GY 10110</strain>
    </source>
</reference>
<evidence type="ECO:0000256" key="5">
    <source>
        <dbReference type="ARBA" id="ARBA00022960"/>
    </source>
</evidence>
<feature type="domain" description="Glycosyl transferase family 28 C-terminal" evidence="12">
    <location>
        <begin position="195"/>
        <end position="344"/>
    </location>
</feature>
<evidence type="ECO:0000259" key="12">
    <source>
        <dbReference type="Pfam" id="PF04101"/>
    </source>
</evidence>
<comment type="caution">
    <text evidence="10">Lacks conserved residue(s) required for the propagation of feature annotation.</text>
</comment>
<keyword evidence="6 10" id="KW-0573">Peptidoglycan synthesis</keyword>
<dbReference type="GO" id="GO:0071555">
    <property type="term" value="P:cell wall organization"/>
    <property type="evidence" value="ECO:0007669"/>
    <property type="project" value="UniProtKB-KW"/>
</dbReference>
<dbReference type="InterPro" id="IPR006009">
    <property type="entry name" value="GlcNAc_MurG"/>
</dbReference>
<dbReference type="GO" id="GO:0005975">
    <property type="term" value="P:carbohydrate metabolic process"/>
    <property type="evidence" value="ECO:0007669"/>
    <property type="project" value="InterPro"/>
</dbReference>
<dbReference type="AlphaFoldDB" id="A0A3L7JZW0"/>
<feature type="binding site" evidence="10">
    <location>
        <position position="296"/>
    </location>
    <ligand>
        <name>UDP-N-acetyl-alpha-D-glucosamine</name>
        <dbReference type="ChEBI" id="CHEBI:57705"/>
    </ligand>
</feature>
<feature type="binding site" evidence="10">
    <location>
        <position position="172"/>
    </location>
    <ligand>
        <name>UDP-N-acetyl-alpha-D-glucosamine</name>
        <dbReference type="ChEBI" id="CHEBI:57705"/>
    </ligand>
</feature>
<dbReference type="GO" id="GO:0009252">
    <property type="term" value="P:peptidoglycan biosynthetic process"/>
    <property type="evidence" value="ECO:0007669"/>
    <property type="project" value="UniProtKB-UniRule"/>
</dbReference>
<dbReference type="RefSeq" id="WP_121680876.1">
    <property type="nucleotide sequence ID" value="NZ_RCVZ01000007.1"/>
</dbReference>
<dbReference type="NCBIfam" id="NF009102">
    <property type="entry name" value="PRK12446.1"/>
    <property type="match status" value="1"/>
</dbReference>
<keyword evidence="14" id="KW-1185">Reference proteome</keyword>
<organism evidence="13 14">
    <name type="scientific">Falsibacillus albus</name>
    <dbReference type="NCBI Taxonomy" id="2478915"/>
    <lineage>
        <taxon>Bacteria</taxon>
        <taxon>Bacillati</taxon>
        <taxon>Bacillota</taxon>
        <taxon>Bacilli</taxon>
        <taxon>Bacillales</taxon>
        <taxon>Bacillaceae</taxon>
        <taxon>Falsibacillus</taxon>
    </lineage>
</organism>